<sequence length="119" mass="12854">ASVMGENLSCSTHCAPSCISRQHPPGAEEPYRRNVGRAYPVADPVDANMNWQSIAVRHAWKKAALLGEIEEGPNDGQDCVDVDVLPLMSQPLRPPSGSPRPISESDGRGRLQNAEVVKI</sequence>
<name>A0A813K5P6_POLGL</name>
<reference evidence="2" key="1">
    <citation type="submission" date="2021-02" db="EMBL/GenBank/DDBJ databases">
        <authorList>
            <person name="Dougan E. K."/>
            <person name="Rhodes N."/>
            <person name="Thang M."/>
            <person name="Chan C."/>
        </authorList>
    </citation>
    <scope>NUCLEOTIDE SEQUENCE</scope>
</reference>
<dbReference type="AlphaFoldDB" id="A0A813K5P6"/>
<protein>
    <submittedName>
        <fullName evidence="2">Uncharacterized protein</fullName>
    </submittedName>
</protein>
<feature type="non-terminal residue" evidence="2">
    <location>
        <position position="1"/>
    </location>
</feature>
<feature type="region of interest" description="Disordered" evidence="1">
    <location>
        <begin position="88"/>
        <end position="119"/>
    </location>
</feature>
<organism evidence="2 3">
    <name type="scientific">Polarella glacialis</name>
    <name type="common">Dinoflagellate</name>
    <dbReference type="NCBI Taxonomy" id="89957"/>
    <lineage>
        <taxon>Eukaryota</taxon>
        <taxon>Sar</taxon>
        <taxon>Alveolata</taxon>
        <taxon>Dinophyceae</taxon>
        <taxon>Suessiales</taxon>
        <taxon>Suessiaceae</taxon>
        <taxon>Polarella</taxon>
    </lineage>
</organism>
<dbReference type="Proteomes" id="UP000626109">
    <property type="component" value="Unassembled WGS sequence"/>
</dbReference>
<evidence type="ECO:0000256" key="1">
    <source>
        <dbReference type="SAM" id="MobiDB-lite"/>
    </source>
</evidence>
<accession>A0A813K5P6</accession>
<dbReference type="EMBL" id="CAJNNW010028806">
    <property type="protein sequence ID" value="CAE8697743.1"/>
    <property type="molecule type" value="Genomic_DNA"/>
</dbReference>
<proteinExistence type="predicted"/>
<evidence type="ECO:0000313" key="2">
    <source>
        <dbReference type="EMBL" id="CAE8697743.1"/>
    </source>
</evidence>
<gene>
    <name evidence="2" type="ORF">PGLA2088_LOCUS30432</name>
</gene>
<comment type="caution">
    <text evidence="2">The sequence shown here is derived from an EMBL/GenBank/DDBJ whole genome shotgun (WGS) entry which is preliminary data.</text>
</comment>
<evidence type="ECO:0000313" key="3">
    <source>
        <dbReference type="Proteomes" id="UP000626109"/>
    </source>
</evidence>